<keyword evidence="13" id="KW-1185">Reference proteome</keyword>
<evidence type="ECO:0000256" key="5">
    <source>
        <dbReference type="ARBA" id="ARBA00022833"/>
    </source>
</evidence>
<evidence type="ECO:0000256" key="9">
    <source>
        <dbReference type="ARBA" id="ARBA00023242"/>
    </source>
</evidence>
<evidence type="ECO:0000313" key="12">
    <source>
        <dbReference type="EMBL" id="OWR48546.1"/>
    </source>
</evidence>
<feature type="domain" description="C2H2-type" evidence="11">
    <location>
        <begin position="489"/>
        <end position="516"/>
    </location>
</feature>
<evidence type="ECO:0000256" key="1">
    <source>
        <dbReference type="ARBA" id="ARBA00004123"/>
    </source>
</evidence>
<keyword evidence="5" id="KW-0862">Zinc</keyword>
<dbReference type="Gene3D" id="3.30.160.60">
    <property type="entry name" value="Classic Zinc Finger"/>
    <property type="match status" value="5"/>
</dbReference>
<dbReference type="KEGG" id="dpl:KGM_205017"/>
<keyword evidence="6" id="KW-0805">Transcription regulation</keyword>
<dbReference type="FunFam" id="3.30.160.60:FF:000557">
    <property type="entry name" value="zinc finger and SCAN domain-containing protein 29"/>
    <property type="match status" value="1"/>
</dbReference>
<dbReference type="SMART" id="SM00355">
    <property type="entry name" value="ZnF_C2H2"/>
    <property type="match status" value="11"/>
</dbReference>
<protein>
    <submittedName>
        <fullName evidence="12">Zinc finger protein 160</fullName>
    </submittedName>
</protein>
<name>A0A212F479_DANPL</name>
<feature type="domain" description="C2H2-type" evidence="11">
    <location>
        <begin position="311"/>
        <end position="334"/>
    </location>
</feature>
<keyword evidence="3" id="KW-0677">Repeat</keyword>
<feature type="domain" description="C2H2-type" evidence="11">
    <location>
        <begin position="517"/>
        <end position="540"/>
    </location>
</feature>
<dbReference type="FunFam" id="3.30.160.60:FF:000446">
    <property type="entry name" value="Zinc finger protein"/>
    <property type="match status" value="1"/>
</dbReference>
<feature type="domain" description="C2H2-type" evidence="11">
    <location>
        <begin position="456"/>
        <end position="484"/>
    </location>
</feature>
<keyword evidence="9" id="KW-0539">Nucleus</keyword>
<dbReference type="STRING" id="278856.A0A212F479"/>
<dbReference type="EMBL" id="AGBW02010415">
    <property type="protein sequence ID" value="OWR48546.1"/>
    <property type="molecule type" value="Genomic_DNA"/>
</dbReference>
<dbReference type="PROSITE" id="PS50157">
    <property type="entry name" value="ZINC_FINGER_C2H2_2"/>
    <property type="match status" value="6"/>
</dbReference>
<dbReference type="SUPFAM" id="SSF57667">
    <property type="entry name" value="beta-beta-alpha zinc fingers"/>
    <property type="match status" value="4"/>
</dbReference>
<keyword evidence="8" id="KW-0804">Transcription</keyword>
<evidence type="ECO:0000256" key="8">
    <source>
        <dbReference type="ARBA" id="ARBA00023163"/>
    </source>
</evidence>
<comment type="caution">
    <text evidence="12">The sequence shown here is derived from an EMBL/GenBank/DDBJ whole genome shotgun (WGS) entry which is preliminary data.</text>
</comment>
<dbReference type="GO" id="GO:0000981">
    <property type="term" value="F:DNA-binding transcription factor activity, RNA polymerase II-specific"/>
    <property type="evidence" value="ECO:0007669"/>
    <property type="project" value="TreeGrafter"/>
</dbReference>
<dbReference type="InterPro" id="IPR013087">
    <property type="entry name" value="Znf_C2H2_type"/>
</dbReference>
<evidence type="ECO:0000256" key="10">
    <source>
        <dbReference type="PROSITE-ProRule" id="PRU00042"/>
    </source>
</evidence>
<evidence type="ECO:0000256" key="3">
    <source>
        <dbReference type="ARBA" id="ARBA00022737"/>
    </source>
</evidence>
<evidence type="ECO:0000259" key="11">
    <source>
        <dbReference type="PROSITE" id="PS50157"/>
    </source>
</evidence>
<evidence type="ECO:0000256" key="6">
    <source>
        <dbReference type="ARBA" id="ARBA00023015"/>
    </source>
</evidence>
<dbReference type="PANTHER" id="PTHR24379:SF127">
    <property type="entry name" value="BLOODY FINGERS-RELATED"/>
    <property type="match status" value="1"/>
</dbReference>
<dbReference type="eggNOG" id="KOG1721">
    <property type="taxonomic scope" value="Eukaryota"/>
</dbReference>
<dbReference type="GO" id="GO:0005634">
    <property type="term" value="C:nucleus"/>
    <property type="evidence" value="ECO:0007669"/>
    <property type="project" value="UniProtKB-SubCell"/>
</dbReference>
<evidence type="ECO:0000256" key="7">
    <source>
        <dbReference type="ARBA" id="ARBA00023125"/>
    </source>
</evidence>
<sequence length="561" mass="65645">MDENTEMKLKTICCACLSVDRKLTKLCRVEDGVNSLFFLLSYNCEVFEEIFNKRASLLSICWECKAIIYRLQQFRKQVSLAQKQLSELTDGRDLKNFHSLSKLQYSHQDKYNFIIENISKPDNFIDCGPDISFLKTESDTDDIPLADLYLNNCKDIQPPPNDINIGCIENNTDNKHVGSGCSKYEMTEEEMWESMKTQKENEFYMNSSSKCESCVRVFNDYKCLERHNLKLHRPNHIQCGICKVYVKRRGFKQHKQSHYTKHVCDICRFVAYKIVTMNTHLRNEHGVDVEYKKVRRKPNESKTSDKQTGGFLCTECDKWFENKNKRYKHTQKCHRDGFKCGSCGKRFAFRNTLTRHERVHSSPLPREQCPTCGKLIRQDLIKAHAHTHTHRQTHVCVACDKRFISRASYENHLKYAKSHAVGDVLKYKCPECKKGYRSRGELRDHVNYQHMGRTLHKCPICDKALATRRCITRHVKRAHHGIKENDKDKICQTCGKTFRDNKCLREHELIHTGERPLSCDVCGRTFRQSASLYTHRRRVHHIVAAQRIVVHEEGSEKLKPV</sequence>
<evidence type="ECO:0000256" key="2">
    <source>
        <dbReference type="ARBA" id="ARBA00022723"/>
    </source>
</evidence>
<dbReference type="AlphaFoldDB" id="A0A212F479"/>
<dbReference type="FunCoup" id="A0A212F479">
    <property type="interactions" value="1808"/>
</dbReference>
<dbReference type="GO" id="GO:0000977">
    <property type="term" value="F:RNA polymerase II transcription regulatory region sequence-specific DNA binding"/>
    <property type="evidence" value="ECO:0007669"/>
    <property type="project" value="TreeGrafter"/>
</dbReference>
<comment type="subcellular location">
    <subcellularLocation>
        <location evidence="1">Nucleus</location>
    </subcellularLocation>
</comment>
<gene>
    <name evidence="12" type="ORF">KGM_205017</name>
</gene>
<organism evidence="12 13">
    <name type="scientific">Danaus plexippus plexippus</name>
    <dbReference type="NCBI Taxonomy" id="278856"/>
    <lineage>
        <taxon>Eukaryota</taxon>
        <taxon>Metazoa</taxon>
        <taxon>Ecdysozoa</taxon>
        <taxon>Arthropoda</taxon>
        <taxon>Hexapoda</taxon>
        <taxon>Insecta</taxon>
        <taxon>Pterygota</taxon>
        <taxon>Neoptera</taxon>
        <taxon>Endopterygota</taxon>
        <taxon>Lepidoptera</taxon>
        <taxon>Glossata</taxon>
        <taxon>Ditrysia</taxon>
        <taxon>Papilionoidea</taxon>
        <taxon>Nymphalidae</taxon>
        <taxon>Danainae</taxon>
        <taxon>Danaini</taxon>
        <taxon>Danaina</taxon>
        <taxon>Danaus</taxon>
        <taxon>Danaus</taxon>
    </lineage>
</organism>
<keyword evidence="4 10" id="KW-0863">Zinc-finger</keyword>
<evidence type="ECO:0000256" key="4">
    <source>
        <dbReference type="ARBA" id="ARBA00022771"/>
    </source>
</evidence>
<accession>A0A212F479</accession>
<dbReference type="Pfam" id="PF00096">
    <property type="entry name" value="zf-C2H2"/>
    <property type="match status" value="4"/>
</dbReference>
<feature type="domain" description="C2H2-type" evidence="11">
    <location>
        <begin position="427"/>
        <end position="455"/>
    </location>
</feature>
<dbReference type="InParanoid" id="A0A212F479"/>
<feature type="domain" description="C2H2-type" evidence="11">
    <location>
        <begin position="338"/>
        <end position="365"/>
    </location>
</feature>
<dbReference type="InterPro" id="IPR036236">
    <property type="entry name" value="Znf_C2H2_sf"/>
</dbReference>
<dbReference type="GO" id="GO:0008270">
    <property type="term" value="F:zinc ion binding"/>
    <property type="evidence" value="ECO:0007669"/>
    <property type="project" value="UniProtKB-KW"/>
</dbReference>
<evidence type="ECO:0000313" key="13">
    <source>
        <dbReference type="Proteomes" id="UP000007151"/>
    </source>
</evidence>
<dbReference type="PANTHER" id="PTHR24379">
    <property type="entry name" value="KRAB AND ZINC FINGER DOMAIN-CONTAINING"/>
    <property type="match status" value="1"/>
</dbReference>
<reference evidence="12 13" key="1">
    <citation type="journal article" date="2011" name="Cell">
        <title>The monarch butterfly genome yields insights into long-distance migration.</title>
        <authorList>
            <person name="Zhan S."/>
            <person name="Merlin C."/>
            <person name="Boore J.L."/>
            <person name="Reppert S.M."/>
        </authorList>
    </citation>
    <scope>NUCLEOTIDE SEQUENCE [LARGE SCALE GENOMIC DNA]</scope>
    <source>
        <strain evidence="12">F-2</strain>
    </source>
</reference>
<keyword evidence="2" id="KW-0479">Metal-binding</keyword>
<dbReference type="Proteomes" id="UP000007151">
    <property type="component" value="Unassembled WGS sequence"/>
</dbReference>
<proteinExistence type="predicted"/>
<dbReference type="FunFam" id="3.30.160.60:FF:000965">
    <property type="entry name" value="Neurotrophin receptor-interacting factor homolog"/>
    <property type="match status" value="1"/>
</dbReference>
<keyword evidence="7" id="KW-0238">DNA-binding</keyword>
<dbReference type="PROSITE" id="PS00028">
    <property type="entry name" value="ZINC_FINGER_C2H2_1"/>
    <property type="match status" value="5"/>
</dbReference>